<feature type="compositionally biased region" description="Polar residues" evidence="1">
    <location>
        <begin position="669"/>
        <end position="679"/>
    </location>
</feature>
<name>A0ABR2JZ82_9EUKA</name>
<feature type="compositionally biased region" description="Polar residues" evidence="1">
    <location>
        <begin position="491"/>
        <end position="502"/>
    </location>
</feature>
<feature type="compositionally biased region" description="Polar residues" evidence="1">
    <location>
        <begin position="527"/>
        <end position="538"/>
    </location>
</feature>
<feature type="compositionally biased region" description="Polar residues" evidence="1">
    <location>
        <begin position="914"/>
        <end position="929"/>
    </location>
</feature>
<feature type="compositionally biased region" description="Polar residues" evidence="1">
    <location>
        <begin position="599"/>
        <end position="648"/>
    </location>
</feature>
<feature type="compositionally biased region" description="Basic and acidic residues" evidence="1">
    <location>
        <begin position="707"/>
        <end position="719"/>
    </location>
</feature>
<evidence type="ECO:0000313" key="2">
    <source>
        <dbReference type="EMBL" id="KAK8883160.1"/>
    </source>
</evidence>
<feature type="region of interest" description="Disordered" evidence="1">
    <location>
        <begin position="242"/>
        <end position="292"/>
    </location>
</feature>
<feature type="compositionally biased region" description="Polar residues" evidence="1">
    <location>
        <begin position="257"/>
        <end position="269"/>
    </location>
</feature>
<feature type="compositionally biased region" description="Basic and acidic residues" evidence="1">
    <location>
        <begin position="849"/>
        <end position="877"/>
    </location>
</feature>
<feature type="compositionally biased region" description="Acidic residues" evidence="1">
    <location>
        <begin position="837"/>
        <end position="848"/>
    </location>
</feature>
<feature type="compositionally biased region" description="Basic and acidic residues" evidence="1">
    <location>
        <begin position="1024"/>
        <end position="1033"/>
    </location>
</feature>
<organism evidence="2 3">
    <name type="scientific">Tritrichomonas musculus</name>
    <dbReference type="NCBI Taxonomy" id="1915356"/>
    <lineage>
        <taxon>Eukaryota</taxon>
        <taxon>Metamonada</taxon>
        <taxon>Parabasalia</taxon>
        <taxon>Tritrichomonadida</taxon>
        <taxon>Tritrichomonadidae</taxon>
        <taxon>Tritrichomonas</taxon>
    </lineage>
</organism>
<evidence type="ECO:0000256" key="1">
    <source>
        <dbReference type="SAM" id="MobiDB-lite"/>
    </source>
</evidence>
<feature type="compositionally biased region" description="Polar residues" evidence="1">
    <location>
        <begin position="18"/>
        <end position="29"/>
    </location>
</feature>
<feature type="compositionally biased region" description="Polar residues" evidence="1">
    <location>
        <begin position="545"/>
        <end position="591"/>
    </location>
</feature>
<feature type="compositionally biased region" description="Low complexity" evidence="1">
    <location>
        <begin position="337"/>
        <end position="348"/>
    </location>
</feature>
<accession>A0ABR2JZ82</accession>
<feature type="region of interest" description="Disordered" evidence="1">
    <location>
        <begin position="771"/>
        <end position="1033"/>
    </location>
</feature>
<feature type="compositionally biased region" description="Polar residues" evidence="1">
    <location>
        <begin position="509"/>
        <end position="520"/>
    </location>
</feature>
<feature type="compositionally biased region" description="Polar residues" evidence="1">
    <location>
        <begin position="277"/>
        <end position="286"/>
    </location>
</feature>
<comment type="caution">
    <text evidence="2">The sequence shown here is derived from an EMBL/GenBank/DDBJ whole genome shotgun (WGS) entry which is preliminary data.</text>
</comment>
<feature type="compositionally biased region" description="Polar residues" evidence="1">
    <location>
        <begin position="421"/>
        <end position="463"/>
    </location>
</feature>
<gene>
    <name evidence="2" type="ORF">M9Y10_045808</name>
</gene>
<dbReference type="Proteomes" id="UP001470230">
    <property type="component" value="Unassembled WGS sequence"/>
</dbReference>
<feature type="compositionally biased region" description="Basic and acidic residues" evidence="1">
    <location>
        <begin position="966"/>
        <end position="985"/>
    </location>
</feature>
<feature type="compositionally biased region" description="Low complexity" evidence="1">
    <location>
        <begin position="464"/>
        <end position="484"/>
    </location>
</feature>
<feature type="compositionally biased region" description="Low complexity" evidence="1">
    <location>
        <begin position="395"/>
        <end position="415"/>
    </location>
</feature>
<feature type="region of interest" description="Disordered" evidence="1">
    <location>
        <begin position="395"/>
        <end position="733"/>
    </location>
</feature>
<proteinExistence type="predicted"/>
<feature type="compositionally biased region" description="Low complexity" evidence="1">
    <location>
        <begin position="655"/>
        <end position="667"/>
    </location>
</feature>
<feature type="region of interest" description="Disordered" evidence="1">
    <location>
        <begin position="337"/>
        <end position="368"/>
    </location>
</feature>
<feature type="compositionally biased region" description="Basic and acidic residues" evidence="1">
    <location>
        <begin position="1"/>
        <end position="15"/>
    </location>
</feature>
<feature type="compositionally biased region" description="Basic and acidic residues" evidence="1">
    <location>
        <begin position="930"/>
        <end position="941"/>
    </location>
</feature>
<feature type="compositionally biased region" description="Low complexity" evidence="1">
    <location>
        <begin position="242"/>
        <end position="251"/>
    </location>
</feature>
<protein>
    <recommendedName>
        <fullName evidence="4">C2 NT-type domain-containing protein</fullName>
    </recommendedName>
</protein>
<feature type="compositionally biased region" description="Low complexity" evidence="1">
    <location>
        <begin position="683"/>
        <end position="697"/>
    </location>
</feature>
<feature type="compositionally biased region" description="Low complexity" evidence="1">
    <location>
        <begin position="897"/>
        <end position="908"/>
    </location>
</feature>
<feature type="region of interest" description="Disordered" evidence="1">
    <location>
        <begin position="1"/>
        <end position="33"/>
    </location>
</feature>
<evidence type="ECO:0000313" key="3">
    <source>
        <dbReference type="Proteomes" id="UP001470230"/>
    </source>
</evidence>
<feature type="compositionally biased region" description="Acidic residues" evidence="1">
    <location>
        <begin position="882"/>
        <end position="891"/>
    </location>
</feature>
<feature type="compositionally biased region" description="Polar residues" evidence="1">
    <location>
        <begin position="802"/>
        <end position="814"/>
    </location>
</feature>
<dbReference type="EMBL" id="JAPFFF010000009">
    <property type="protein sequence ID" value="KAK8883160.1"/>
    <property type="molecule type" value="Genomic_DNA"/>
</dbReference>
<feature type="compositionally biased region" description="Low complexity" evidence="1">
    <location>
        <begin position="815"/>
        <end position="832"/>
    </location>
</feature>
<reference evidence="2 3" key="1">
    <citation type="submission" date="2024-04" db="EMBL/GenBank/DDBJ databases">
        <title>Tritrichomonas musculus Genome.</title>
        <authorList>
            <person name="Alves-Ferreira E."/>
            <person name="Grigg M."/>
            <person name="Lorenzi H."/>
            <person name="Galac M."/>
        </authorList>
    </citation>
    <scope>NUCLEOTIDE SEQUENCE [LARGE SCALE GENOMIC DNA]</scope>
    <source>
        <strain evidence="2 3">EAF2021</strain>
    </source>
</reference>
<feature type="compositionally biased region" description="Low complexity" evidence="1">
    <location>
        <begin position="995"/>
        <end position="1006"/>
    </location>
</feature>
<sequence length="1372" mass="153500">MENQSDDEKSQEFHFGEWTSNSENDSQGGYDSDTICPISLNDLISIGKKSQKQNQFDETDFVIPSLADAANKNKNQNSDNNELNKENTFNSSVSKILYDFSQDATVLGFDSSLSNQSNFDEDVKDDKIEFTSQKVNKNINTEINSDDEKLKSFTSLVKNEQTFVQLHQKYFSSSSDSDILVVTNNEEVLEPDSDSSTENAFEDYKISQIKQTKSQIYDINDKGKGNKTLLSANIPKNRINKSQIQQNQIKLSKSESKMQNPSTKQTQKNKQSEYESESATNSTIQDESTENRKSLIQSKKLLNSTAKKESIILSTRKSMNKMLSSSSQKHVTLVLSSSSNSSSSSSSSINFDADDAKGRSQSSSKKAIVPLASRSRHLNTLTGSELVDSSYSYSSDAEENQLSQNSSDSLDSSLSPKKATKQNQTQRQVSSLAGTLNRYQQRKQSQTGSLVRSQSKTKSQLNDQTSTLGKSQSKTQSQSVSQTSDLDKSQNKTQSQSVSQTSDLDKSQNKTQSQSVSQTSDLDKSQNKTQNQSISQTSDLDKSQNKTQNQSISQKSALNKSLQKSQNQSISQTSTLYKSQNKTQSQLSDQTSDLDKSLQKSQNQSISQTSTLYKSQTKSQLSDQTSTLEKSLTAQSESISQSSTLNKSQNKRQSESIIQTSTSIKSLQKSHNQSSNQTRTLDESQITQSESISQSSTLNKPQQNEQTRPETANHSKHLNDSFNVTSSDDNKESSLLSEASSSLASLSASNPSIVNSPIGAINLQMDYDGTIKYPTPKPKKQSERHSSSPVPYPVIPKLVLSDNGNRFSQLMNGDSSNESSAAQKESQSASKSPFQVEIEEEEEEVESENENKSELKKSNRIENEKQSQKEAGIEKADQNMIEIEEEEEIESESGQPSITESTESINIESESHKSFNVSMSDGSFIQNAKSELRKSRRDKNAKVSASTNEGVVKLGSFEKRRRRRKNNSEDSEGSKSDNDDSKWVDDDPSSPPQFSTSEELSASKSSQKGQRKAKSQRKSQNLKESIEKVEKPPINRSKNESFIDMEKAMSIRVFSFYYFISQPQFFNEYSQKVPNIMFTSLVLTINSVMNLPPPAGVSQLDLIVHFQNLRCSPIIVNLKSARFRSGKYDASDSQLLIRIPLSSPKNYPQSFFYNNNSEELNCLNSNCLVLSFELIGNGKRLCGSNLVLLNESDGRLDIADLGKHFLRLMLKPDMKCELKKGEKEPLIEVQINKVADRDELQMNFLPAFSIIHVFFVDSVIAYRQILEKYRSSQNDDFLNLQSNNDRKIYNTDFEMLSFFSSATSDLQSMKYFAKSFKEAMKKMPKDKRSDDDKLKLFVDILRGSVIQGLTKAKNNPKAMLPFNTRQITNLNS</sequence>
<keyword evidence="3" id="KW-1185">Reference proteome</keyword>
<evidence type="ECO:0008006" key="4">
    <source>
        <dbReference type="Google" id="ProtNLM"/>
    </source>
</evidence>